<dbReference type="OrthoDB" id="10685287at2759"/>
<dbReference type="Proteomes" id="UP000799770">
    <property type="component" value="Unassembled WGS sequence"/>
</dbReference>
<dbReference type="AlphaFoldDB" id="A0A6A5Z3E5"/>
<proteinExistence type="predicted"/>
<accession>A0A6A5Z3E5</accession>
<evidence type="ECO:0000313" key="2">
    <source>
        <dbReference type="Proteomes" id="UP000799770"/>
    </source>
</evidence>
<keyword evidence="2" id="KW-1185">Reference proteome</keyword>
<sequence>MDDLKLSAQSLNSLPDELKLNITARLRMDYMTLRSLALTCKGLVDVAQETLVHITIVDIEKLPLLVEVLSQKPRLGEKVRYLRFVCNGLVRDRHDRSNTWIPYKGEISTGAAVAVLAESFHFNFSIPETPGLARIPGRIHRSEVLFSASLLSAVPGLEEISFSHATPMSGSMFSELRGEDGLEQHSSIPWLPLWGSTISESLTSFDTGPDYDRCSGRLSVAITCQHLPNLRHLRIPFKWIRFSDSEEEHTMASLPRSFELLQLYGCDPDAVIYLKYLAPLNKLQNLTIRFLYETNFKRIAELIAADVTRWEISGLLQELEKRDVCLESYFLWWPSAEANVIDSSWDARSRSFIKVKDVIEFLPLKATRHWKQRTEVDSEATYVEGDFRGLIHFCCVAADTEVLPPDLFPTKPEFKTSKNSIQVQHTTELHREEPAWKALFESNRSFRATTEI</sequence>
<evidence type="ECO:0008006" key="3">
    <source>
        <dbReference type="Google" id="ProtNLM"/>
    </source>
</evidence>
<organism evidence="1 2">
    <name type="scientific">Lophiotrema nucula</name>
    <dbReference type="NCBI Taxonomy" id="690887"/>
    <lineage>
        <taxon>Eukaryota</taxon>
        <taxon>Fungi</taxon>
        <taxon>Dikarya</taxon>
        <taxon>Ascomycota</taxon>
        <taxon>Pezizomycotina</taxon>
        <taxon>Dothideomycetes</taxon>
        <taxon>Pleosporomycetidae</taxon>
        <taxon>Pleosporales</taxon>
        <taxon>Lophiotremataceae</taxon>
        <taxon>Lophiotrema</taxon>
    </lineage>
</organism>
<protein>
    <recommendedName>
        <fullName evidence="3">F-box domain-containing protein</fullName>
    </recommendedName>
</protein>
<reference evidence="1" key="1">
    <citation type="journal article" date="2020" name="Stud. Mycol.">
        <title>101 Dothideomycetes genomes: a test case for predicting lifestyles and emergence of pathogens.</title>
        <authorList>
            <person name="Haridas S."/>
            <person name="Albert R."/>
            <person name="Binder M."/>
            <person name="Bloem J."/>
            <person name="Labutti K."/>
            <person name="Salamov A."/>
            <person name="Andreopoulos B."/>
            <person name="Baker S."/>
            <person name="Barry K."/>
            <person name="Bills G."/>
            <person name="Bluhm B."/>
            <person name="Cannon C."/>
            <person name="Castanera R."/>
            <person name="Culley D."/>
            <person name="Daum C."/>
            <person name="Ezra D."/>
            <person name="Gonzalez J."/>
            <person name="Henrissat B."/>
            <person name="Kuo A."/>
            <person name="Liang C."/>
            <person name="Lipzen A."/>
            <person name="Lutzoni F."/>
            <person name="Magnuson J."/>
            <person name="Mondo S."/>
            <person name="Nolan M."/>
            <person name="Ohm R."/>
            <person name="Pangilinan J."/>
            <person name="Park H.-J."/>
            <person name="Ramirez L."/>
            <person name="Alfaro M."/>
            <person name="Sun H."/>
            <person name="Tritt A."/>
            <person name="Yoshinaga Y."/>
            <person name="Zwiers L.-H."/>
            <person name="Turgeon B."/>
            <person name="Goodwin S."/>
            <person name="Spatafora J."/>
            <person name="Crous P."/>
            <person name="Grigoriev I."/>
        </authorList>
    </citation>
    <scope>NUCLEOTIDE SEQUENCE</scope>
    <source>
        <strain evidence="1">CBS 627.86</strain>
    </source>
</reference>
<gene>
    <name evidence="1" type="ORF">BDV96DRAFT_600685</name>
</gene>
<name>A0A6A5Z3E5_9PLEO</name>
<evidence type="ECO:0000313" key="1">
    <source>
        <dbReference type="EMBL" id="KAF2113932.1"/>
    </source>
</evidence>
<dbReference type="EMBL" id="ML977326">
    <property type="protein sequence ID" value="KAF2113932.1"/>
    <property type="molecule type" value="Genomic_DNA"/>
</dbReference>